<evidence type="ECO:0000256" key="2">
    <source>
        <dbReference type="ARBA" id="ARBA00012438"/>
    </source>
</evidence>
<dbReference type="RefSeq" id="WP_045250408.1">
    <property type="nucleotide sequence ID" value="NZ_JYIT01000073.1"/>
</dbReference>
<evidence type="ECO:0000259" key="11">
    <source>
        <dbReference type="Pfam" id="PF02518"/>
    </source>
</evidence>
<feature type="transmembrane region" description="Helical" evidence="10">
    <location>
        <begin position="92"/>
        <end position="111"/>
    </location>
</feature>
<keyword evidence="5" id="KW-0547">Nucleotide-binding</keyword>
<evidence type="ECO:0000256" key="6">
    <source>
        <dbReference type="ARBA" id="ARBA00022777"/>
    </source>
</evidence>
<dbReference type="GO" id="GO:0016020">
    <property type="term" value="C:membrane"/>
    <property type="evidence" value="ECO:0007669"/>
    <property type="project" value="InterPro"/>
</dbReference>
<evidence type="ECO:0000313" key="13">
    <source>
        <dbReference type="EMBL" id="KJL24630.1"/>
    </source>
</evidence>
<keyword evidence="9" id="KW-0175">Coiled coil</keyword>
<dbReference type="InterPro" id="IPR011712">
    <property type="entry name" value="Sig_transdc_His_kin_sub3_dim/P"/>
</dbReference>
<dbReference type="Pfam" id="PF07730">
    <property type="entry name" value="HisKA_3"/>
    <property type="match status" value="1"/>
</dbReference>
<dbReference type="Pfam" id="PF02518">
    <property type="entry name" value="HATPase_c"/>
    <property type="match status" value="1"/>
</dbReference>
<dbReference type="PATRIC" id="fig|582680.7.peg.1754"/>
<comment type="caution">
    <text evidence="13">The sequence shown here is derived from an EMBL/GenBank/DDBJ whole genome shotgun (WGS) entry which is preliminary data.</text>
</comment>
<accession>A0A0F0KX10</accession>
<evidence type="ECO:0000313" key="14">
    <source>
        <dbReference type="Proteomes" id="UP000033448"/>
    </source>
</evidence>
<evidence type="ECO:0000256" key="10">
    <source>
        <dbReference type="SAM" id="Phobius"/>
    </source>
</evidence>
<dbReference type="InterPro" id="IPR050482">
    <property type="entry name" value="Sensor_HK_TwoCompSys"/>
</dbReference>
<dbReference type="EC" id="2.7.13.3" evidence="2"/>
<organism evidence="13 14">
    <name type="scientific">Microbacterium azadirachtae</name>
    <dbReference type="NCBI Taxonomy" id="582680"/>
    <lineage>
        <taxon>Bacteria</taxon>
        <taxon>Bacillati</taxon>
        <taxon>Actinomycetota</taxon>
        <taxon>Actinomycetes</taxon>
        <taxon>Micrococcales</taxon>
        <taxon>Microbacteriaceae</taxon>
        <taxon>Microbacterium</taxon>
    </lineage>
</organism>
<dbReference type="SUPFAM" id="SSF55874">
    <property type="entry name" value="ATPase domain of HSP90 chaperone/DNA topoisomerase II/histidine kinase"/>
    <property type="match status" value="1"/>
</dbReference>
<keyword evidence="10" id="KW-1133">Transmembrane helix</keyword>
<evidence type="ECO:0000259" key="12">
    <source>
        <dbReference type="Pfam" id="PF07730"/>
    </source>
</evidence>
<dbReference type="PANTHER" id="PTHR24421">
    <property type="entry name" value="NITRATE/NITRITE SENSOR PROTEIN NARX-RELATED"/>
    <property type="match status" value="1"/>
</dbReference>
<dbReference type="Proteomes" id="UP000033448">
    <property type="component" value="Unassembled WGS sequence"/>
</dbReference>
<evidence type="ECO:0000256" key="4">
    <source>
        <dbReference type="ARBA" id="ARBA00022679"/>
    </source>
</evidence>
<comment type="catalytic activity">
    <reaction evidence="1">
        <text>ATP + protein L-histidine = ADP + protein N-phospho-L-histidine.</text>
        <dbReference type="EC" id="2.7.13.3"/>
    </reaction>
</comment>
<dbReference type="OrthoDB" id="227596at2"/>
<dbReference type="GO" id="GO:0000155">
    <property type="term" value="F:phosphorelay sensor kinase activity"/>
    <property type="evidence" value="ECO:0007669"/>
    <property type="project" value="InterPro"/>
</dbReference>
<name>A0A0F0KX10_9MICO</name>
<keyword evidence="6 13" id="KW-0418">Kinase</keyword>
<dbReference type="PANTHER" id="PTHR24421:SF10">
    <property type="entry name" value="NITRATE_NITRITE SENSOR PROTEIN NARQ"/>
    <property type="match status" value="1"/>
</dbReference>
<evidence type="ECO:0000256" key="5">
    <source>
        <dbReference type="ARBA" id="ARBA00022741"/>
    </source>
</evidence>
<reference evidence="13 14" key="1">
    <citation type="submission" date="2015-02" db="EMBL/GenBank/DDBJ databases">
        <title>Draft genome sequences of ten Microbacterium spp. with emphasis on heavy metal contaminated environments.</title>
        <authorList>
            <person name="Corretto E."/>
        </authorList>
    </citation>
    <scope>NUCLEOTIDE SEQUENCE [LARGE SCALE GENOMIC DNA]</scope>
    <source>
        <strain evidence="13 14">DSM 23848</strain>
    </source>
</reference>
<evidence type="ECO:0000256" key="1">
    <source>
        <dbReference type="ARBA" id="ARBA00000085"/>
    </source>
</evidence>
<keyword evidence="7" id="KW-0067">ATP-binding</keyword>
<feature type="transmembrane region" description="Helical" evidence="10">
    <location>
        <begin position="58"/>
        <end position="85"/>
    </location>
</feature>
<feature type="domain" description="Histidine kinase/HSP90-like ATPase" evidence="11">
    <location>
        <begin position="280"/>
        <end position="368"/>
    </location>
</feature>
<dbReference type="CDD" id="cd16917">
    <property type="entry name" value="HATPase_UhpB-NarQ-NarX-like"/>
    <property type="match status" value="1"/>
</dbReference>
<dbReference type="Gene3D" id="1.20.5.1930">
    <property type="match status" value="1"/>
</dbReference>
<dbReference type="InterPro" id="IPR036890">
    <property type="entry name" value="HATPase_C_sf"/>
</dbReference>
<proteinExistence type="predicted"/>
<keyword evidence="10" id="KW-0472">Membrane</keyword>
<dbReference type="GO" id="GO:0005524">
    <property type="term" value="F:ATP binding"/>
    <property type="evidence" value="ECO:0007669"/>
    <property type="project" value="UniProtKB-KW"/>
</dbReference>
<evidence type="ECO:0000256" key="9">
    <source>
        <dbReference type="SAM" id="Coils"/>
    </source>
</evidence>
<evidence type="ECO:0000256" key="3">
    <source>
        <dbReference type="ARBA" id="ARBA00022553"/>
    </source>
</evidence>
<keyword evidence="8" id="KW-0902">Two-component regulatory system</keyword>
<keyword evidence="10" id="KW-0812">Transmembrane</keyword>
<feature type="coiled-coil region" evidence="9">
    <location>
        <begin position="139"/>
        <end position="166"/>
    </location>
</feature>
<dbReference type="AlphaFoldDB" id="A0A0F0KX10"/>
<dbReference type="EMBL" id="JYIT01000073">
    <property type="protein sequence ID" value="KJL24630.1"/>
    <property type="molecule type" value="Genomic_DNA"/>
</dbReference>
<feature type="domain" description="Signal transduction histidine kinase subgroup 3 dimerisation and phosphoacceptor" evidence="12">
    <location>
        <begin position="175"/>
        <end position="238"/>
    </location>
</feature>
<evidence type="ECO:0000256" key="7">
    <source>
        <dbReference type="ARBA" id="ARBA00022840"/>
    </source>
</evidence>
<gene>
    <name evidence="13" type="primary">liaS_6</name>
    <name evidence="13" type="ORF">RL72_01712</name>
</gene>
<sequence length="371" mass="39495">MNRLAAIWRRIPAWATDLLAVAIAAVDATLTSVDEGVLGISTSALACAALLIRRRWPLIAFALTLPAALIANILAAPVIVLLALSSRSRRRWLLFLCGALFAAAEAVGWPLTSLLTTDQNWTAVTFVYQLATAAAPILLGQLTQAASDLRARIAEIEATKQHERELYAQSLLTQERNQLAREMHDVVSHQVSLISVQAGALQVTAADAEVRDAASSIRTMAATTLDELRSMVTLLRAAGTRSPGLAPQPTIADLTDLIAASGLPVTTMGELPRGIPSAAQRAVYRTVQEALTNVRKHAPGSAIRVRLWSDDRSYGVIVENSRPSEPPLDLPSARLGLLGLRERAELLGGTLVAAPSGDGYAVRLALPRSPA</sequence>
<dbReference type="Gene3D" id="3.30.565.10">
    <property type="entry name" value="Histidine kinase-like ATPase, C-terminal domain"/>
    <property type="match status" value="1"/>
</dbReference>
<evidence type="ECO:0000256" key="8">
    <source>
        <dbReference type="ARBA" id="ARBA00023012"/>
    </source>
</evidence>
<dbReference type="GO" id="GO:0046983">
    <property type="term" value="F:protein dimerization activity"/>
    <property type="evidence" value="ECO:0007669"/>
    <property type="project" value="InterPro"/>
</dbReference>
<keyword evidence="3" id="KW-0597">Phosphoprotein</keyword>
<feature type="transmembrane region" description="Helical" evidence="10">
    <location>
        <begin position="123"/>
        <end position="142"/>
    </location>
</feature>
<keyword evidence="4 13" id="KW-0808">Transferase</keyword>
<dbReference type="InterPro" id="IPR003594">
    <property type="entry name" value="HATPase_dom"/>
</dbReference>
<protein>
    <recommendedName>
        <fullName evidence="2">histidine kinase</fullName>
        <ecNumber evidence="2">2.7.13.3</ecNumber>
    </recommendedName>
</protein>
<keyword evidence="14" id="KW-1185">Reference proteome</keyword>